<gene>
    <name evidence="2" type="ORF">SDC9_122716</name>
</gene>
<dbReference type="InterPro" id="IPR036691">
    <property type="entry name" value="Endo/exonu/phosph_ase_sf"/>
</dbReference>
<dbReference type="GO" id="GO:0003824">
    <property type="term" value="F:catalytic activity"/>
    <property type="evidence" value="ECO:0007669"/>
    <property type="project" value="InterPro"/>
</dbReference>
<evidence type="ECO:0000259" key="1">
    <source>
        <dbReference type="Pfam" id="PF03372"/>
    </source>
</evidence>
<feature type="domain" description="Endonuclease/exonuclease/phosphatase" evidence="1">
    <location>
        <begin position="17"/>
        <end position="132"/>
    </location>
</feature>
<protein>
    <recommendedName>
        <fullName evidence="1">Endonuclease/exonuclease/phosphatase domain-containing protein</fullName>
    </recommendedName>
</protein>
<dbReference type="Gene3D" id="3.60.10.10">
    <property type="entry name" value="Endonuclease/exonuclease/phosphatase"/>
    <property type="match status" value="1"/>
</dbReference>
<reference evidence="2" key="1">
    <citation type="submission" date="2019-08" db="EMBL/GenBank/DDBJ databases">
        <authorList>
            <person name="Kucharzyk K."/>
            <person name="Murdoch R.W."/>
            <person name="Higgins S."/>
            <person name="Loffler F."/>
        </authorList>
    </citation>
    <scope>NUCLEOTIDE SEQUENCE</scope>
</reference>
<accession>A0A645CFU3</accession>
<dbReference type="Pfam" id="PF03372">
    <property type="entry name" value="Exo_endo_phos"/>
    <property type="match status" value="1"/>
</dbReference>
<evidence type="ECO:0000313" key="2">
    <source>
        <dbReference type="EMBL" id="MPM75722.1"/>
    </source>
</evidence>
<comment type="caution">
    <text evidence="2">The sequence shown here is derived from an EMBL/GenBank/DDBJ whole genome shotgun (WGS) entry which is preliminary data.</text>
</comment>
<organism evidence="2">
    <name type="scientific">bioreactor metagenome</name>
    <dbReference type="NCBI Taxonomy" id="1076179"/>
    <lineage>
        <taxon>unclassified sequences</taxon>
        <taxon>metagenomes</taxon>
        <taxon>ecological metagenomes</taxon>
    </lineage>
</organism>
<name>A0A645CFU3_9ZZZZ</name>
<proteinExistence type="predicted"/>
<dbReference type="EMBL" id="VSSQ01026816">
    <property type="protein sequence ID" value="MPM75722.1"/>
    <property type="molecule type" value="Genomic_DNA"/>
</dbReference>
<sequence>MRDKLNNQEFYFFCSHFDHKGVNARREAANLVLKKIEEINGTDKLPVFFVGDLNCQPDKIPILNLLAGGLRDSRTIPAAKNISGPVGTTNGWDNNVAGLTNRIDYIFVNDPVEILSYTTITNKYTDVYPSDHFPVLVQALINNAPSELTNIESSSGVEINSSSKNEIVMKSDIPFSYAIYNTKAQLIASGKSDDQTTLTIALTNKCKGVYLIRTVTNLGSSVCKLMNEK</sequence>
<dbReference type="InterPro" id="IPR005135">
    <property type="entry name" value="Endo/exonuclease/phosphatase"/>
</dbReference>
<dbReference type="SUPFAM" id="SSF56219">
    <property type="entry name" value="DNase I-like"/>
    <property type="match status" value="1"/>
</dbReference>
<dbReference type="AlphaFoldDB" id="A0A645CFU3"/>